<evidence type="ECO:0000313" key="7">
    <source>
        <dbReference type="EMBL" id="CAF3872848.1"/>
    </source>
</evidence>
<dbReference type="EMBL" id="CAJOBH010000657">
    <property type="protein sequence ID" value="CAF3808582.1"/>
    <property type="molecule type" value="Genomic_DNA"/>
</dbReference>
<dbReference type="Proteomes" id="UP000681720">
    <property type="component" value="Unassembled WGS sequence"/>
</dbReference>
<dbReference type="GO" id="GO:0015631">
    <property type="term" value="F:tubulin binding"/>
    <property type="evidence" value="ECO:0007669"/>
    <property type="project" value="TreeGrafter"/>
</dbReference>
<dbReference type="InterPro" id="IPR026581">
    <property type="entry name" value="TCP10L/CENPJ"/>
</dbReference>
<feature type="domain" description="Centromere protein J C-terminal" evidence="2">
    <location>
        <begin position="174"/>
        <end position="203"/>
    </location>
</feature>
<reference evidence="3" key="1">
    <citation type="submission" date="2021-02" db="EMBL/GenBank/DDBJ databases">
        <authorList>
            <person name="Nowell W R."/>
        </authorList>
    </citation>
    <scope>NUCLEOTIDE SEQUENCE</scope>
</reference>
<dbReference type="InterPro" id="IPR009852">
    <property type="entry name" value="CENPJ_C_dom"/>
</dbReference>
<dbReference type="Pfam" id="PF07202">
    <property type="entry name" value="Tcp10_C"/>
    <property type="match status" value="1"/>
</dbReference>
<evidence type="ECO:0000313" key="6">
    <source>
        <dbReference type="EMBL" id="CAF3808582.1"/>
    </source>
</evidence>
<organism evidence="3 9">
    <name type="scientific">Rotaria magnacalcarata</name>
    <dbReference type="NCBI Taxonomy" id="392030"/>
    <lineage>
        <taxon>Eukaryota</taxon>
        <taxon>Metazoa</taxon>
        <taxon>Spiralia</taxon>
        <taxon>Gnathifera</taxon>
        <taxon>Rotifera</taxon>
        <taxon>Eurotatoria</taxon>
        <taxon>Bdelloidea</taxon>
        <taxon>Philodinida</taxon>
        <taxon>Philodinidae</taxon>
        <taxon>Rotaria</taxon>
    </lineage>
</organism>
<dbReference type="Proteomes" id="UP000681967">
    <property type="component" value="Unassembled WGS sequence"/>
</dbReference>
<dbReference type="GO" id="GO:0005814">
    <property type="term" value="C:centriole"/>
    <property type="evidence" value="ECO:0007669"/>
    <property type="project" value="TreeGrafter"/>
</dbReference>
<evidence type="ECO:0000313" key="5">
    <source>
        <dbReference type="EMBL" id="CAF2066043.1"/>
    </source>
</evidence>
<evidence type="ECO:0000313" key="8">
    <source>
        <dbReference type="EMBL" id="CAF3896925.1"/>
    </source>
</evidence>
<dbReference type="EMBL" id="CAJOBI010001735">
    <property type="protein sequence ID" value="CAF3896925.1"/>
    <property type="molecule type" value="Genomic_DNA"/>
</dbReference>
<dbReference type="GO" id="GO:0060271">
    <property type="term" value="P:cilium assembly"/>
    <property type="evidence" value="ECO:0007669"/>
    <property type="project" value="TreeGrafter"/>
</dbReference>
<comment type="caution">
    <text evidence="3">The sequence shown here is derived from an EMBL/GenBank/DDBJ whole genome shotgun (WGS) entry which is preliminary data.</text>
</comment>
<evidence type="ECO:0000313" key="9">
    <source>
        <dbReference type="Proteomes" id="UP000663855"/>
    </source>
</evidence>
<dbReference type="EMBL" id="CAJNRE010007522">
    <property type="protein sequence ID" value="CAF2066043.1"/>
    <property type="molecule type" value="Genomic_DNA"/>
</dbReference>
<dbReference type="Proteomes" id="UP000663824">
    <property type="component" value="Unassembled WGS sequence"/>
</dbReference>
<dbReference type="AlphaFoldDB" id="A0A815THH4"/>
<dbReference type="EMBL" id="CAJOBJ010001314">
    <property type="protein sequence ID" value="CAF3872848.1"/>
    <property type="molecule type" value="Genomic_DNA"/>
</dbReference>
<evidence type="ECO:0000313" key="4">
    <source>
        <dbReference type="EMBL" id="CAF1685871.1"/>
    </source>
</evidence>
<dbReference type="OrthoDB" id="10062103at2759"/>
<dbReference type="GO" id="GO:0061511">
    <property type="term" value="P:centriole elongation"/>
    <property type="evidence" value="ECO:0007669"/>
    <property type="project" value="TreeGrafter"/>
</dbReference>
<sequence>MDNDEANYSTTLYYKSLFTMATHAASCATALQRNRETLLFIDQPTIKRQPLSITNNLTFKQNLSKTANNAIIEEVCHNGGRIKSDLAKQIVFLNGSKQEISADGKQIRVQFYNGDYKEKLSDGRCIYKYASTNTNTTETEYPDGTHIDEFPNGQIEKRSPDGRQEHILADKTKNIYLTDGTIISIKSNGEKMIQHPNKTKEVHTDTYKRKLFPNGSILTVFDTGEHEISYANGKVRIKDARGNIILEKRPPPLRIVNRTMFFCSSTQVVMRVCL</sequence>
<dbReference type="Proteomes" id="UP000676336">
    <property type="component" value="Unassembled WGS sequence"/>
</dbReference>
<dbReference type="GO" id="GO:0005813">
    <property type="term" value="C:centrosome"/>
    <property type="evidence" value="ECO:0007669"/>
    <property type="project" value="TreeGrafter"/>
</dbReference>
<gene>
    <name evidence="6" type="ORF">BYL167_LOCUS3404</name>
    <name evidence="3" type="ORF">CJN711_LOCUS27554</name>
    <name evidence="7" type="ORF">GIL414_LOCUS5122</name>
    <name evidence="4" type="ORF">KQP761_LOCUS38511</name>
    <name evidence="5" type="ORF">MBJ925_LOCUS15809</name>
    <name evidence="8" type="ORF">SMN809_LOCUS6427</name>
</gene>
<dbReference type="InterPro" id="IPR047002">
    <property type="entry name" value="Tcp10_C_sf"/>
</dbReference>
<dbReference type="EMBL" id="CAJNOW010021926">
    <property type="protein sequence ID" value="CAF1685871.1"/>
    <property type="molecule type" value="Genomic_DNA"/>
</dbReference>
<evidence type="ECO:0000259" key="2">
    <source>
        <dbReference type="Pfam" id="PF07202"/>
    </source>
</evidence>
<dbReference type="PANTHER" id="PTHR10331:SF6">
    <property type="entry name" value="SPINDLE ASSEMBLY ABNORMAL 4"/>
    <property type="match status" value="1"/>
</dbReference>
<dbReference type="EMBL" id="CAJNOV010013029">
    <property type="protein sequence ID" value="CAF1506536.1"/>
    <property type="molecule type" value="Genomic_DNA"/>
</dbReference>
<accession>A0A815THH4</accession>
<evidence type="ECO:0000313" key="3">
    <source>
        <dbReference type="EMBL" id="CAF1506536.1"/>
    </source>
</evidence>
<dbReference type="Proteomes" id="UP000663855">
    <property type="component" value="Unassembled WGS sequence"/>
</dbReference>
<comment type="similarity">
    <text evidence="1">Belongs to the TCP10 family.</text>
</comment>
<evidence type="ECO:0000256" key="1">
    <source>
        <dbReference type="ARBA" id="ARBA00005627"/>
    </source>
</evidence>
<dbReference type="Gene3D" id="2.60.450.20">
    <property type="match status" value="1"/>
</dbReference>
<name>A0A815THH4_9BILA</name>
<proteinExistence type="inferred from homology"/>
<dbReference type="Proteomes" id="UP000663834">
    <property type="component" value="Unassembled WGS sequence"/>
</dbReference>
<protein>
    <recommendedName>
        <fullName evidence="2">Centromere protein J C-terminal domain-containing protein</fullName>
    </recommendedName>
</protein>
<dbReference type="PANTHER" id="PTHR10331">
    <property type="entry name" value="T COMPLEX PROTEIN 10"/>
    <property type="match status" value="1"/>
</dbReference>